<organism evidence="2 3">
    <name type="scientific">Aristolochia fimbriata</name>
    <name type="common">White veined hardy Dutchman's pipe vine</name>
    <dbReference type="NCBI Taxonomy" id="158543"/>
    <lineage>
        <taxon>Eukaryota</taxon>
        <taxon>Viridiplantae</taxon>
        <taxon>Streptophyta</taxon>
        <taxon>Embryophyta</taxon>
        <taxon>Tracheophyta</taxon>
        <taxon>Spermatophyta</taxon>
        <taxon>Magnoliopsida</taxon>
        <taxon>Magnoliidae</taxon>
        <taxon>Piperales</taxon>
        <taxon>Aristolochiaceae</taxon>
        <taxon>Aristolochia</taxon>
    </lineage>
</organism>
<keyword evidence="3" id="KW-1185">Reference proteome</keyword>
<dbReference type="Proteomes" id="UP000825729">
    <property type="component" value="Unassembled WGS sequence"/>
</dbReference>
<evidence type="ECO:0000313" key="3">
    <source>
        <dbReference type="Proteomes" id="UP000825729"/>
    </source>
</evidence>
<dbReference type="Pfam" id="PF25372">
    <property type="entry name" value="DUF7885"/>
    <property type="match status" value="2"/>
</dbReference>
<dbReference type="EMBL" id="JAINDJ010000003">
    <property type="protein sequence ID" value="KAG9452586.1"/>
    <property type="molecule type" value="Genomic_DNA"/>
</dbReference>
<dbReference type="GO" id="GO:0031146">
    <property type="term" value="P:SCF-dependent proteasomal ubiquitin-dependent protein catabolic process"/>
    <property type="evidence" value="ECO:0007669"/>
    <property type="project" value="TreeGrafter"/>
</dbReference>
<dbReference type="GO" id="GO:0019005">
    <property type="term" value="C:SCF ubiquitin ligase complex"/>
    <property type="evidence" value="ECO:0007669"/>
    <property type="project" value="TreeGrafter"/>
</dbReference>
<dbReference type="PANTHER" id="PTHR13318">
    <property type="entry name" value="PARTNER OF PAIRED, ISOFORM B-RELATED"/>
    <property type="match status" value="1"/>
</dbReference>
<dbReference type="InterPro" id="IPR006553">
    <property type="entry name" value="Leu-rich_rpt_Cys-con_subtyp"/>
</dbReference>
<dbReference type="CDD" id="cd22159">
    <property type="entry name" value="F-box_AtTIR1-like"/>
    <property type="match status" value="1"/>
</dbReference>
<evidence type="ECO:0000259" key="1">
    <source>
        <dbReference type="SMART" id="SM00256"/>
    </source>
</evidence>
<dbReference type="InterPro" id="IPR057207">
    <property type="entry name" value="FBXL15_LRR"/>
</dbReference>
<reference evidence="2 3" key="1">
    <citation type="submission" date="2021-07" db="EMBL/GenBank/DDBJ databases">
        <title>The Aristolochia fimbriata genome: insights into angiosperm evolution, floral development and chemical biosynthesis.</title>
        <authorList>
            <person name="Jiao Y."/>
        </authorList>
    </citation>
    <scope>NUCLEOTIDE SEQUENCE [LARGE SCALE GENOMIC DNA]</scope>
    <source>
        <strain evidence="2">IBCAS-2021</strain>
        <tissue evidence="2">Leaf</tissue>
    </source>
</reference>
<proteinExistence type="predicted"/>
<feature type="domain" description="F-box" evidence="1">
    <location>
        <begin position="36"/>
        <end position="77"/>
    </location>
</feature>
<name>A0AAV7EVQ1_ARIFI</name>
<dbReference type="SUPFAM" id="SSF52047">
    <property type="entry name" value="RNI-like"/>
    <property type="match status" value="2"/>
</dbReference>
<dbReference type="Pfam" id="PF12937">
    <property type="entry name" value="F-box-like"/>
    <property type="match status" value="1"/>
</dbReference>
<gene>
    <name evidence="2" type="ORF">H6P81_005490</name>
</gene>
<dbReference type="InterPro" id="IPR032675">
    <property type="entry name" value="LRR_dom_sf"/>
</dbReference>
<dbReference type="SUPFAM" id="SSF81383">
    <property type="entry name" value="F-box domain"/>
    <property type="match status" value="1"/>
</dbReference>
<protein>
    <recommendedName>
        <fullName evidence="1">F-box domain-containing protein</fullName>
    </recommendedName>
</protein>
<dbReference type="InterPro" id="IPR001810">
    <property type="entry name" value="F-box_dom"/>
</dbReference>
<sequence length="599" mass="65375">MERCGDFDCLRPRKKPRLENNLMGENASAEDLISHLPDECIFEIFSFLPSYRDRFSCAAVSKKWLLLQANMRATAFKTAVSALQKQGDKTSRCLEGKKANDTRLAAIAVGICPRGGLRELCIRGSFPSRGITDFGLEIIAQACPNLKSLVLWNCLQIGNRGLIALSQRCSSIEKLDIFNCPLVGDEGIISLARNCHNLSSLSIESCPSIGNPALQALAAYSSNLKSISLTKCRLLNDEGILSVFSSLPVLERVKLVSLNIGDSVLEAVGRHGSSLATLCLENISGVSEMGFRSIKRLKKLETLSLKTCSGFNDKCLKAIGTRFVALKRIAIANCAAISDEGLKELSRSTMLLESFKLQECHNVSPCGLKEVLLNCKDRLEVLSLVNCKGLDEMDSSVFTTPLPRCPLLQSLTLNRCYGVGDNFLSWLGTSCVRVKSLELVGLSSITDKGFLIFLQALENQNKGLIDVDLSGCLQLSDISLLALTSGFGEKLKSLRLEGCQRLSDKCLSLIAEFCPSLLDLDLSGCGISDGGVFSLVKSEHQKIEVLSLDGCLDITDKSLSFLEVMCGNLVGLNLKRCPRLSEQGITSVRQNLWWCDLLY</sequence>
<dbReference type="SMART" id="SM00367">
    <property type="entry name" value="LRR_CC"/>
    <property type="match status" value="13"/>
</dbReference>
<comment type="caution">
    <text evidence="2">The sequence shown here is derived from an EMBL/GenBank/DDBJ whole genome shotgun (WGS) entry which is preliminary data.</text>
</comment>
<accession>A0AAV7EVQ1</accession>
<dbReference type="AlphaFoldDB" id="A0AAV7EVQ1"/>
<dbReference type="Gene3D" id="1.20.1280.50">
    <property type="match status" value="1"/>
</dbReference>
<dbReference type="InterPro" id="IPR036047">
    <property type="entry name" value="F-box-like_dom_sf"/>
</dbReference>
<evidence type="ECO:0000313" key="2">
    <source>
        <dbReference type="EMBL" id="KAG9452586.1"/>
    </source>
</evidence>
<dbReference type="Gene3D" id="3.80.10.10">
    <property type="entry name" value="Ribonuclease Inhibitor"/>
    <property type="match status" value="3"/>
</dbReference>
<dbReference type="SMART" id="SM00256">
    <property type="entry name" value="FBOX"/>
    <property type="match status" value="1"/>
</dbReference>
<dbReference type="PANTHER" id="PTHR13318:SF190">
    <property type="entry name" value="PARTNER OF PAIRED, ISOFORM B"/>
    <property type="match status" value="1"/>
</dbReference>